<dbReference type="OrthoDB" id="1275260at2"/>
<gene>
    <name evidence="1" type="ORF">EIB73_13110</name>
</gene>
<sequence>MKENLFFRATRLKFKKGESNSIFSVLMVLALLSIPTFFNAKSLENDIPPQNEPGIIYVGEGARVYGMSNVVVVNIPSPTDAKQAIQPRKKSISISEQVAEHTISADQKARKIQAEVSARTTFYYFSEGNPDSISGSSSNFHSGELATAVTSFKISGKSEFSPYVLHFFALRCDKQKFYTSLSFIQFRNFRSSSLRAPPIFLI</sequence>
<evidence type="ECO:0000313" key="1">
    <source>
        <dbReference type="EMBL" id="AZI34055.1"/>
    </source>
</evidence>
<dbReference type="EMBL" id="CP034159">
    <property type="protein sequence ID" value="AZI34055.1"/>
    <property type="molecule type" value="Genomic_DNA"/>
</dbReference>
<accession>A0A3G8XKL4</accession>
<organism evidence="1 2">
    <name type="scientific">Kaistella carnis</name>
    <dbReference type="NCBI Taxonomy" id="1241979"/>
    <lineage>
        <taxon>Bacteria</taxon>
        <taxon>Pseudomonadati</taxon>
        <taxon>Bacteroidota</taxon>
        <taxon>Flavobacteriia</taxon>
        <taxon>Flavobacteriales</taxon>
        <taxon>Weeksellaceae</taxon>
        <taxon>Chryseobacterium group</taxon>
        <taxon>Kaistella</taxon>
    </lineage>
</organism>
<dbReference type="RefSeq" id="WP_125025691.1">
    <property type="nucleotide sequence ID" value="NZ_CP034159.1"/>
</dbReference>
<reference evidence="2" key="1">
    <citation type="submission" date="2018-11" db="EMBL/GenBank/DDBJ databases">
        <title>Proposal to divide the Flavobacteriaceae and reorganize its genera based on Amino Acid Identity values calculated from whole genome sequences.</title>
        <authorList>
            <person name="Nicholson A.C."/>
            <person name="Gulvik C.A."/>
            <person name="Whitney A.M."/>
            <person name="Humrighouse B.W."/>
            <person name="Bell M."/>
            <person name="Holmes B."/>
            <person name="Steigerwalt A.G."/>
            <person name="Villarma A."/>
            <person name="Sheth M."/>
            <person name="Batra D."/>
            <person name="Pryor J."/>
            <person name="Bernardet J.-F."/>
            <person name="Hugo C."/>
            <person name="Kampfer P."/>
            <person name="Newman J.D."/>
            <person name="McQuiston J.R."/>
        </authorList>
    </citation>
    <scope>NUCLEOTIDE SEQUENCE [LARGE SCALE GENOMIC DNA]</scope>
    <source>
        <strain evidence="2">G0081</strain>
    </source>
</reference>
<dbReference type="AlphaFoldDB" id="A0A3G8XKL4"/>
<protein>
    <submittedName>
        <fullName evidence="1">Uncharacterized protein</fullName>
    </submittedName>
</protein>
<proteinExistence type="predicted"/>
<name>A0A3G8XKL4_9FLAO</name>
<dbReference type="KEGG" id="ccas:EIB73_13110"/>
<keyword evidence="2" id="KW-1185">Reference proteome</keyword>
<dbReference type="Proteomes" id="UP000270185">
    <property type="component" value="Chromosome"/>
</dbReference>
<evidence type="ECO:0000313" key="2">
    <source>
        <dbReference type="Proteomes" id="UP000270185"/>
    </source>
</evidence>